<evidence type="ECO:0000256" key="2">
    <source>
        <dbReference type="ARBA" id="ARBA00007276"/>
    </source>
</evidence>
<keyword evidence="6 7" id="KW-0131">Cell cycle</keyword>
<dbReference type="GO" id="GO:0031261">
    <property type="term" value="C:DNA replication preinitiation complex"/>
    <property type="evidence" value="ECO:0007669"/>
    <property type="project" value="TreeGrafter"/>
</dbReference>
<dbReference type="AlphaFoldDB" id="A0A060TBU0"/>
<keyword evidence="5 7" id="KW-0539">Nucleus</keyword>
<accession>A0A060TBU0</accession>
<evidence type="ECO:0000313" key="9">
    <source>
        <dbReference type="EMBL" id="CDP38565.1"/>
    </source>
</evidence>
<feature type="region of interest" description="Disordered" evidence="8">
    <location>
        <begin position="228"/>
        <end position="256"/>
    </location>
</feature>
<dbReference type="Pfam" id="PF11719">
    <property type="entry name" value="Drc1-Sld2"/>
    <property type="match status" value="1"/>
</dbReference>
<dbReference type="PANTHER" id="PTHR28124:SF1">
    <property type="entry name" value="DNA REPLICATION REGULATOR SLD2"/>
    <property type="match status" value="1"/>
</dbReference>
<dbReference type="EMBL" id="HG937694">
    <property type="protein sequence ID" value="CDP38565.1"/>
    <property type="molecule type" value="Genomic_DNA"/>
</dbReference>
<dbReference type="PANTHER" id="PTHR28124">
    <property type="entry name" value="DNA REPLICATION REGULATOR SLD2"/>
    <property type="match status" value="1"/>
</dbReference>
<dbReference type="GO" id="GO:0003688">
    <property type="term" value="F:DNA replication origin binding"/>
    <property type="evidence" value="ECO:0007669"/>
    <property type="project" value="TreeGrafter"/>
</dbReference>
<dbReference type="GO" id="GO:0003697">
    <property type="term" value="F:single-stranded DNA binding"/>
    <property type="evidence" value="ECO:0007669"/>
    <property type="project" value="TreeGrafter"/>
</dbReference>
<evidence type="ECO:0000256" key="3">
    <source>
        <dbReference type="ARBA" id="ARBA00018363"/>
    </source>
</evidence>
<evidence type="ECO:0000256" key="8">
    <source>
        <dbReference type="SAM" id="MobiDB-lite"/>
    </source>
</evidence>
<feature type="region of interest" description="Disordered" evidence="8">
    <location>
        <begin position="55"/>
        <end position="171"/>
    </location>
</feature>
<reference evidence="9" key="2">
    <citation type="submission" date="2014-06" db="EMBL/GenBank/DDBJ databases">
        <title>The complete genome of Blastobotrys (Arxula) adeninivorans LS3 - a yeast of biotechnological interest.</title>
        <authorList>
            <person name="Kunze G."/>
            <person name="Gaillardin C."/>
            <person name="Czernicka M."/>
            <person name="Durrens P."/>
            <person name="Martin T."/>
            <person name="Boer E."/>
            <person name="Gabaldon T."/>
            <person name="Cruz J."/>
            <person name="Talla E."/>
            <person name="Marck C."/>
            <person name="Goffeau A."/>
            <person name="Barbe V."/>
            <person name="Baret P."/>
            <person name="Baronian K."/>
            <person name="Beier S."/>
            <person name="Bleykasten C."/>
            <person name="Bode R."/>
            <person name="Casaregola S."/>
            <person name="Despons L."/>
            <person name="Fairhead C."/>
            <person name="Giersberg M."/>
            <person name="Gierski P."/>
            <person name="Hahnel U."/>
            <person name="Hartmann A."/>
            <person name="Jankowska D."/>
            <person name="Jubin C."/>
            <person name="Jung P."/>
            <person name="Lafontaine I."/>
            <person name="Leh-Louis V."/>
            <person name="Lemaire M."/>
            <person name="Marcet-Houben M."/>
            <person name="Mascher M."/>
            <person name="Morel G."/>
            <person name="Richard G.-F."/>
            <person name="Riechen J."/>
            <person name="Sacerdot C."/>
            <person name="Sarkar A."/>
            <person name="Savel G."/>
            <person name="Schacherer J."/>
            <person name="Sherman D."/>
            <person name="Straub M.-L."/>
            <person name="Stein N."/>
            <person name="Thierry A."/>
            <person name="Trautwein-Schult A."/>
            <person name="Westhof E."/>
            <person name="Worch S."/>
            <person name="Dujon B."/>
            <person name="Souciet J.-L."/>
            <person name="Wincker P."/>
            <person name="Scholz U."/>
            <person name="Neuveglise N."/>
        </authorList>
    </citation>
    <scope>NUCLEOTIDE SEQUENCE</scope>
    <source>
        <strain evidence="9">LS3</strain>
    </source>
</reference>
<feature type="compositionally biased region" description="Polar residues" evidence="8">
    <location>
        <begin position="121"/>
        <end position="133"/>
    </location>
</feature>
<dbReference type="GO" id="GO:0000727">
    <property type="term" value="P:double-strand break repair via break-induced replication"/>
    <property type="evidence" value="ECO:0007669"/>
    <property type="project" value="TreeGrafter"/>
</dbReference>
<gene>
    <name evidence="9" type="ORF">GNLVRS02_ARAD1D37488g</name>
</gene>
<evidence type="ECO:0000256" key="5">
    <source>
        <dbReference type="ARBA" id="ARBA00023242"/>
    </source>
</evidence>
<sequence>MVSLEERCSQLRTEIKEWEYAFRQEHQRAPGKEDIRSSDIRRKYKKYNVYKEELRRRQMEAQNRTPKKTRKLEVTEGEESKDKPIESGEDDEDEESEEEEITEIGPTPRLEGRILGLFESMTPTKSPNGITESPSKKVKLELEATPSKKTPKKHIDEAKPGPELSPSKSPMTPAYLRFHNISASPVKRKGLSSLIAEFKQIQQTPIEEEFEEIIQEVEDNPLPDLGEEFEEIEQPQDGEKEDTQWKQRFKKKPKRTTRRHVFKAVLNDEDIAKGVQLPTPKTPKETPNLVRLKLNNSGYKGKPRFFGRRSR</sequence>
<comment type="function">
    <text evidence="7">Has a role in the initiation of DNA replication. Required at S-phase checkpoint.</text>
</comment>
<organism evidence="9">
    <name type="scientific">Blastobotrys adeninivorans</name>
    <name type="common">Yeast</name>
    <name type="synonym">Arxula adeninivorans</name>
    <dbReference type="NCBI Taxonomy" id="409370"/>
    <lineage>
        <taxon>Eukaryota</taxon>
        <taxon>Fungi</taxon>
        <taxon>Dikarya</taxon>
        <taxon>Ascomycota</taxon>
        <taxon>Saccharomycotina</taxon>
        <taxon>Dipodascomycetes</taxon>
        <taxon>Dipodascales</taxon>
        <taxon>Trichomonascaceae</taxon>
        <taxon>Blastobotrys</taxon>
    </lineage>
</organism>
<evidence type="ECO:0000256" key="4">
    <source>
        <dbReference type="ARBA" id="ARBA00022705"/>
    </source>
</evidence>
<dbReference type="InterPro" id="IPR040203">
    <property type="entry name" value="Sld2"/>
</dbReference>
<dbReference type="Gene3D" id="1.10.10.1460">
    <property type="match status" value="1"/>
</dbReference>
<feature type="compositionally biased region" description="Basic and acidic residues" evidence="8">
    <location>
        <begin position="71"/>
        <end position="86"/>
    </location>
</feature>
<protein>
    <recommendedName>
        <fullName evidence="3 7">DNA replication regulator SLD2</fullName>
    </recommendedName>
</protein>
<feature type="compositionally biased region" description="Basic residues" evidence="8">
    <location>
        <begin position="247"/>
        <end position="256"/>
    </location>
</feature>
<feature type="compositionally biased region" description="Acidic residues" evidence="8">
    <location>
        <begin position="87"/>
        <end position="102"/>
    </location>
</feature>
<comment type="similarity">
    <text evidence="2 7">Belongs to the SLD2 family.</text>
</comment>
<comment type="subcellular location">
    <subcellularLocation>
        <location evidence="1 7">Nucleus</location>
    </subcellularLocation>
</comment>
<dbReference type="CDD" id="cd22289">
    <property type="entry name" value="RecQL4_SLD2_NTD"/>
    <property type="match status" value="1"/>
</dbReference>
<dbReference type="GO" id="GO:0006270">
    <property type="term" value="P:DNA replication initiation"/>
    <property type="evidence" value="ECO:0007669"/>
    <property type="project" value="UniProtKB-UniRule"/>
</dbReference>
<evidence type="ECO:0000256" key="7">
    <source>
        <dbReference type="RuleBase" id="RU367067"/>
    </source>
</evidence>
<dbReference type="GO" id="GO:1902977">
    <property type="term" value="P:mitotic DNA replication preinitiation complex assembly"/>
    <property type="evidence" value="ECO:0007669"/>
    <property type="project" value="TreeGrafter"/>
</dbReference>
<keyword evidence="4 7" id="KW-0235">DNA replication</keyword>
<dbReference type="InterPro" id="IPR021110">
    <property type="entry name" value="DNA_rep_checkpnt_protein"/>
</dbReference>
<reference evidence="9" key="1">
    <citation type="submission" date="2014-02" db="EMBL/GenBank/DDBJ databases">
        <authorList>
            <person name="Genoscope - CEA"/>
        </authorList>
    </citation>
    <scope>NUCLEOTIDE SEQUENCE</scope>
    <source>
        <strain evidence="9">LS3</strain>
    </source>
</reference>
<proteinExistence type="inferred from homology"/>
<evidence type="ECO:0000256" key="6">
    <source>
        <dbReference type="ARBA" id="ARBA00023306"/>
    </source>
</evidence>
<name>A0A060TBU0_BLAAD</name>
<evidence type="ECO:0000256" key="1">
    <source>
        <dbReference type="ARBA" id="ARBA00004123"/>
    </source>
</evidence>